<name>B0JXQ0_MICAN</name>
<sequence>MPLFLTLIFWVSLLHFIPYQYHYQRSAFLKLLTSDHKFLLQHNGENWNIANLSERLLIHDARYSR</sequence>
<evidence type="ECO:0000313" key="2">
    <source>
        <dbReference type="Proteomes" id="UP000001510"/>
    </source>
</evidence>
<dbReference type="EnsemblBacteria" id="BAG01877">
    <property type="protein sequence ID" value="BAG01877"/>
    <property type="gene ID" value="MAE_20550"/>
</dbReference>
<dbReference type="EMBL" id="AP009552">
    <property type="protein sequence ID" value="BAG01877.1"/>
    <property type="molecule type" value="Genomic_DNA"/>
</dbReference>
<accession>B0JXQ0</accession>
<dbReference type="PaxDb" id="449447-MAE_20550"/>
<evidence type="ECO:0000313" key="1">
    <source>
        <dbReference type="EMBL" id="BAG01877.1"/>
    </source>
</evidence>
<reference evidence="1 2" key="1">
    <citation type="journal article" date="2007" name="DNA Res.">
        <title>Complete genomic structure of the bloom-forming toxic cyanobacterium Microcystis aeruginosa NIES-843.</title>
        <authorList>
            <person name="Kaneko T."/>
            <person name="Nakajima N."/>
            <person name="Okamoto S."/>
            <person name="Suzuki I."/>
            <person name="Tanabe Y."/>
            <person name="Tamaoki M."/>
            <person name="Nakamura Y."/>
            <person name="Kasai F."/>
            <person name="Watanabe A."/>
            <person name="Kawashima K."/>
            <person name="Kishida Y."/>
            <person name="Ono A."/>
            <person name="Shimizu Y."/>
            <person name="Takahashi C."/>
            <person name="Minami C."/>
            <person name="Fujishiro T."/>
            <person name="Kohara M."/>
            <person name="Katoh M."/>
            <person name="Nakazaki N."/>
            <person name="Nakayama S."/>
            <person name="Yamada M."/>
            <person name="Tabata S."/>
            <person name="Watanabe M.M."/>
        </authorList>
    </citation>
    <scope>NUCLEOTIDE SEQUENCE [LARGE SCALE GENOMIC DNA]</scope>
    <source>
        <strain evidence="2">NIES-843 / IAM M-247</strain>
    </source>
</reference>
<keyword evidence="2" id="KW-1185">Reference proteome</keyword>
<proteinExistence type="predicted"/>
<gene>
    <name evidence="1" type="ordered locus">MAE_20550</name>
</gene>
<dbReference type="STRING" id="449447.MAE_20550"/>
<dbReference type="HOGENOM" id="CLU_2844947_0_0_3"/>
<dbReference type="Proteomes" id="UP000001510">
    <property type="component" value="Chromosome"/>
</dbReference>
<dbReference type="KEGG" id="mar:MAE_20550"/>
<organism evidence="1 2">
    <name type="scientific">Microcystis aeruginosa (strain NIES-843 / IAM M-2473)</name>
    <dbReference type="NCBI Taxonomy" id="449447"/>
    <lineage>
        <taxon>Bacteria</taxon>
        <taxon>Bacillati</taxon>
        <taxon>Cyanobacteriota</taxon>
        <taxon>Cyanophyceae</taxon>
        <taxon>Oscillatoriophycideae</taxon>
        <taxon>Chroococcales</taxon>
        <taxon>Microcystaceae</taxon>
        <taxon>Microcystis</taxon>
    </lineage>
</organism>
<dbReference type="AlphaFoldDB" id="B0JXQ0"/>
<protein>
    <submittedName>
        <fullName evidence="1">Uncharacterized protein</fullName>
    </submittedName>
</protein>